<dbReference type="CDD" id="cd07990">
    <property type="entry name" value="LPLAT_LCLAT1-like"/>
    <property type="match status" value="1"/>
</dbReference>
<dbReference type="GO" id="GO:0016746">
    <property type="term" value="F:acyltransferase activity"/>
    <property type="evidence" value="ECO:0007669"/>
    <property type="project" value="UniProtKB-KW"/>
</dbReference>
<dbReference type="InterPro" id="IPR002123">
    <property type="entry name" value="Plipid/glycerol_acylTrfase"/>
</dbReference>
<evidence type="ECO:0000256" key="4">
    <source>
        <dbReference type="SAM" id="Phobius"/>
    </source>
</evidence>
<dbReference type="SUPFAM" id="SSF69593">
    <property type="entry name" value="Glycerol-3-phosphate (1)-acyltransferase"/>
    <property type="match status" value="1"/>
</dbReference>
<evidence type="ECO:0000256" key="2">
    <source>
        <dbReference type="ARBA" id="ARBA00022679"/>
    </source>
</evidence>
<evidence type="ECO:0000313" key="6">
    <source>
        <dbReference type="EMBL" id="KAK2149177.1"/>
    </source>
</evidence>
<evidence type="ECO:0000256" key="3">
    <source>
        <dbReference type="ARBA" id="ARBA00023315"/>
    </source>
</evidence>
<comment type="similarity">
    <text evidence="1">Belongs to the 1-acyl-sn-glycerol-3-phosphate acyltransferase family.</text>
</comment>
<dbReference type="InterPro" id="IPR032098">
    <property type="entry name" value="Acyltransf_C"/>
</dbReference>
<dbReference type="SMART" id="SM00563">
    <property type="entry name" value="PlsC"/>
    <property type="match status" value="1"/>
</dbReference>
<gene>
    <name evidence="6" type="ORF">LSH36_463g02003</name>
</gene>
<dbReference type="Proteomes" id="UP001208570">
    <property type="component" value="Unassembled WGS sequence"/>
</dbReference>
<sequence length="369" mass="43718">MDFKGNVKAILRTTFIFLNNVYCIPTFLLWMLTLRPLLYIKPALYWWIEGTIFHWLLLLISNWLWMAGYYIAEVGEDVTECCNDKCLVLVNHQSTGDVFVLMNSLQNKGTTSARVCWIMDYIFKYTNFGMVSQCHGDFFIQQGKEYRDKQLEYLKRHLLDVYLPRDRQWIFLFPEGGFLRKRRLNSQKYARKNSYPVLEHVTLPRIGAMNTILKTLVLPKQIEVSNGYICKQDIPILKWVIDITIGYPKNQPLDIFQVLSGKRPSCTTVLYYRKYPISEIPTNEEQLLRWMYSRFEEKERMLETFYASGEFVVDRAYHRADNCGKLITKPCRVELDVVKIWLLNSLFVLSSYFHCYLISLGWHWLMGCL</sequence>
<keyword evidence="4" id="KW-0472">Membrane</keyword>
<keyword evidence="4" id="KW-0812">Transmembrane</keyword>
<evidence type="ECO:0000313" key="7">
    <source>
        <dbReference type="Proteomes" id="UP001208570"/>
    </source>
</evidence>
<dbReference type="PANTHER" id="PTHR10983">
    <property type="entry name" value="1-ACYLGLYCEROL-3-PHOSPHATE ACYLTRANSFERASE-RELATED"/>
    <property type="match status" value="1"/>
</dbReference>
<evidence type="ECO:0000256" key="1">
    <source>
        <dbReference type="ARBA" id="ARBA00008655"/>
    </source>
</evidence>
<dbReference type="EMBL" id="JAODUP010000463">
    <property type="protein sequence ID" value="KAK2149177.1"/>
    <property type="molecule type" value="Genomic_DNA"/>
</dbReference>
<dbReference type="GO" id="GO:0005783">
    <property type="term" value="C:endoplasmic reticulum"/>
    <property type="evidence" value="ECO:0007669"/>
    <property type="project" value="TreeGrafter"/>
</dbReference>
<keyword evidence="7" id="KW-1185">Reference proteome</keyword>
<dbReference type="Pfam" id="PF16076">
    <property type="entry name" value="Acyltransf_C"/>
    <property type="match status" value="1"/>
</dbReference>
<dbReference type="Pfam" id="PF01553">
    <property type="entry name" value="Acyltransferase"/>
    <property type="match status" value="1"/>
</dbReference>
<dbReference type="GO" id="GO:0036149">
    <property type="term" value="P:phosphatidylinositol acyl-chain remodeling"/>
    <property type="evidence" value="ECO:0007669"/>
    <property type="project" value="TreeGrafter"/>
</dbReference>
<dbReference type="AlphaFoldDB" id="A0AAD9JAG8"/>
<keyword evidence="3" id="KW-0012">Acyltransferase</keyword>
<name>A0AAD9JAG8_9ANNE</name>
<dbReference type="PANTHER" id="PTHR10983:SF2">
    <property type="entry name" value="ACYL-COA:LYSOPHOSPHATIDYLGLYCEROL ACYLTRANSFERASE 1"/>
    <property type="match status" value="1"/>
</dbReference>
<keyword evidence="2" id="KW-0808">Transferase</keyword>
<accession>A0AAD9JAG8</accession>
<evidence type="ECO:0000259" key="5">
    <source>
        <dbReference type="SMART" id="SM00563"/>
    </source>
</evidence>
<comment type="caution">
    <text evidence="6">The sequence shown here is derived from an EMBL/GenBank/DDBJ whole genome shotgun (WGS) entry which is preliminary data.</text>
</comment>
<protein>
    <recommendedName>
        <fullName evidence="5">Phospholipid/glycerol acyltransferase domain-containing protein</fullName>
    </recommendedName>
</protein>
<organism evidence="6 7">
    <name type="scientific">Paralvinella palmiformis</name>
    <dbReference type="NCBI Taxonomy" id="53620"/>
    <lineage>
        <taxon>Eukaryota</taxon>
        <taxon>Metazoa</taxon>
        <taxon>Spiralia</taxon>
        <taxon>Lophotrochozoa</taxon>
        <taxon>Annelida</taxon>
        <taxon>Polychaeta</taxon>
        <taxon>Sedentaria</taxon>
        <taxon>Canalipalpata</taxon>
        <taxon>Terebellida</taxon>
        <taxon>Terebelliformia</taxon>
        <taxon>Alvinellidae</taxon>
        <taxon>Paralvinella</taxon>
    </lineage>
</organism>
<feature type="domain" description="Phospholipid/glycerol acyltransferase" evidence="5">
    <location>
        <begin position="86"/>
        <end position="202"/>
    </location>
</feature>
<proteinExistence type="inferred from homology"/>
<feature type="transmembrane region" description="Helical" evidence="4">
    <location>
        <begin position="44"/>
        <end position="65"/>
    </location>
</feature>
<keyword evidence="4" id="KW-1133">Transmembrane helix</keyword>
<feature type="transmembrane region" description="Helical" evidence="4">
    <location>
        <begin position="9"/>
        <end position="32"/>
    </location>
</feature>
<reference evidence="6" key="1">
    <citation type="journal article" date="2023" name="Mol. Biol. Evol.">
        <title>Third-Generation Sequencing Reveals the Adaptive Role of the Epigenome in Three Deep-Sea Polychaetes.</title>
        <authorList>
            <person name="Perez M."/>
            <person name="Aroh O."/>
            <person name="Sun Y."/>
            <person name="Lan Y."/>
            <person name="Juniper S.K."/>
            <person name="Young C.R."/>
            <person name="Angers B."/>
            <person name="Qian P.Y."/>
        </authorList>
    </citation>
    <scope>NUCLEOTIDE SEQUENCE</scope>
    <source>
        <strain evidence="6">P08H-3</strain>
    </source>
</reference>
<feature type="transmembrane region" description="Helical" evidence="4">
    <location>
        <begin position="341"/>
        <end position="365"/>
    </location>
</feature>